<dbReference type="InterPro" id="IPR004113">
    <property type="entry name" value="FAD-bd_oxidored_4_C"/>
</dbReference>
<dbReference type="EMBL" id="LN879502">
    <property type="protein sequence ID" value="CUI17158.1"/>
    <property type="molecule type" value="Genomic_DNA"/>
</dbReference>
<protein>
    <recommendedName>
        <fullName evidence="5">FAD-binding PCMH-type domain-containing protein</fullName>
    </recommendedName>
</protein>
<evidence type="ECO:0000256" key="1">
    <source>
        <dbReference type="ARBA" id="ARBA00001974"/>
    </source>
</evidence>
<dbReference type="Pfam" id="PF02913">
    <property type="entry name" value="FAD-oxidase_C"/>
    <property type="match status" value="1"/>
</dbReference>
<dbReference type="RefSeq" id="WP_059061303.1">
    <property type="nucleotide sequence ID" value="NZ_LN879502.1"/>
</dbReference>
<dbReference type="GO" id="GO:0008720">
    <property type="term" value="F:D-lactate dehydrogenase (NAD+) activity"/>
    <property type="evidence" value="ECO:0007669"/>
    <property type="project" value="TreeGrafter"/>
</dbReference>
<dbReference type="InterPro" id="IPR009051">
    <property type="entry name" value="Helical_ferredxn"/>
</dbReference>
<keyword evidence="7" id="KW-1185">Reference proteome</keyword>
<dbReference type="GO" id="GO:0071949">
    <property type="term" value="F:FAD binding"/>
    <property type="evidence" value="ECO:0007669"/>
    <property type="project" value="InterPro"/>
</dbReference>
<dbReference type="InterPro" id="IPR016167">
    <property type="entry name" value="FAD-bd_PCMH_sub1"/>
</dbReference>
<dbReference type="Pfam" id="PF13183">
    <property type="entry name" value="Fer4_8"/>
    <property type="match status" value="1"/>
</dbReference>
<dbReference type="KEGG" id="pnl:PNK_1548"/>
<keyword evidence="2" id="KW-0285">Flavoprotein</keyword>
<dbReference type="PROSITE" id="PS51387">
    <property type="entry name" value="FAD_PCMH"/>
    <property type="match status" value="1"/>
</dbReference>
<dbReference type="InterPro" id="IPR017896">
    <property type="entry name" value="4Fe4S_Fe-S-bd"/>
</dbReference>
<dbReference type="InParanoid" id="A0A0U5JH97"/>
<dbReference type="InterPro" id="IPR036318">
    <property type="entry name" value="FAD-bd_PCMH-like_sf"/>
</dbReference>
<keyword evidence="3" id="KW-0274">FAD</keyword>
<dbReference type="GO" id="GO:0051536">
    <property type="term" value="F:iron-sulfur cluster binding"/>
    <property type="evidence" value="ECO:0007669"/>
    <property type="project" value="InterPro"/>
</dbReference>
<name>A0A0U5JH97_9BACT</name>
<dbReference type="STRING" id="389348.PNK_1548"/>
<evidence type="ECO:0000256" key="2">
    <source>
        <dbReference type="ARBA" id="ARBA00022630"/>
    </source>
</evidence>
<dbReference type="GO" id="GO:0004458">
    <property type="term" value="F:D-lactate dehydrogenase (cytochrome) activity"/>
    <property type="evidence" value="ECO:0007669"/>
    <property type="project" value="TreeGrafter"/>
</dbReference>
<dbReference type="InterPro" id="IPR016166">
    <property type="entry name" value="FAD-bd_PCMH"/>
</dbReference>
<dbReference type="InterPro" id="IPR016164">
    <property type="entry name" value="FAD-linked_Oxase-like_C"/>
</dbReference>
<dbReference type="PANTHER" id="PTHR11748:SF119">
    <property type="entry name" value="D-2-HYDROXYGLUTARATE DEHYDROGENASE"/>
    <property type="match status" value="1"/>
</dbReference>
<dbReference type="Gene3D" id="1.10.1060.10">
    <property type="entry name" value="Alpha-helical ferredoxin"/>
    <property type="match status" value="1"/>
</dbReference>
<evidence type="ECO:0000313" key="6">
    <source>
        <dbReference type="EMBL" id="CUI17158.1"/>
    </source>
</evidence>
<dbReference type="Gene3D" id="1.10.45.10">
    <property type="entry name" value="Vanillyl-alcohol Oxidase, Chain A, domain 4"/>
    <property type="match status" value="1"/>
</dbReference>
<dbReference type="InterPro" id="IPR006094">
    <property type="entry name" value="Oxid_FAD_bind_N"/>
</dbReference>
<dbReference type="InterPro" id="IPR016169">
    <property type="entry name" value="FAD-bd_PCMH_sub2"/>
</dbReference>
<dbReference type="GO" id="GO:1903457">
    <property type="term" value="P:lactate catabolic process"/>
    <property type="evidence" value="ECO:0007669"/>
    <property type="project" value="TreeGrafter"/>
</dbReference>
<dbReference type="InterPro" id="IPR004017">
    <property type="entry name" value="Cys_rich_dom"/>
</dbReference>
<dbReference type="SUPFAM" id="SSF56176">
    <property type="entry name" value="FAD-binding/transporter-associated domain-like"/>
    <property type="match status" value="1"/>
</dbReference>
<dbReference type="PATRIC" id="fig|389348.3.peg.1735"/>
<dbReference type="SUPFAM" id="SSF55103">
    <property type="entry name" value="FAD-linked oxidases, C-terminal domain"/>
    <property type="match status" value="1"/>
</dbReference>
<sequence>MNKFQEELKGNIEGSVHFDPISRRVYSVDASIFEVEPQVIIIPNSKKDLQKALEIAHYFKVPVTARGAATGITGGCLGRGAIIDLSKSLNKLIEINQEHQYAICEPGLIQDELNHQLSTYGLRLGPDTSTGNRATLGGMLANNAAGSRSLHYGKMVDAVEEVEIALANGELLHLSPLTEPEWQVKLCLASKEGDIYREVERIRRTYRQEIIKRFPNIPRRVSGYNLDELIKPYPLNLAKLIAGSEGTLGIATQIKMTVVPKIQASSLCLIFFDDLLDALKQVPELLIHKPVALELIDDQIIELGRASPSLRGQMDWLQGNPKALLIIEIAGANEQQTQEKSQMILSHAQNKKMGYTQVILSAPSQMAKVWTLRKAGLGILLSKRTYSRAIAFLEDISVSPNRLADFMSRFCKYLERKGKSAGIYGHVGSGCMHIRPYIDLQDPKEFVLMRQMMRDIAVLLLEFDGSLSGEHGDGLIRSWLNPLMFGDQLMQAFKDLKTAFDPSHLLNPGKIIPLPPEFEELRTQPGQTLVEPTTFLNFKAEGGFALAADLCNGNGLCRKKENVMCPSFQATNEEFHSTRARAQTLRSIIHSRLPLKDFTSQGLHNVMDLCLSCKGCKTECPSQVDMAKMKSEFLFHFQEENGYSLRSRLFSSIGLINKWTVPFAPLFNILSKLAWVKKGLERLGISSKRTLPPLSKKRFSDWFKAFPQPSHLKESVILFNDTFNEFNHPEVGQAAVYILNALGYKVIVPQWKCCGRPALTKGVLKQAREQAHTLLSQLGPLAMDGIPIIGLEPSCILTIKDDYSSLLPEEDPFFPLAETIIASCITLDEFLAQLVQKNQFHLPFNESKKKVKVHGHCHQKALVGMEPTLIVLKAIPGFEVTEIPSGCCGMAGSFGYELEHYAISMQIGELRLFPAIRESHPDTEIVANGMSCRHQIFDGTNRTAKHLAEIIYQHMITS</sequence>
<comment type="cofactor">
    <cofactor evidence="1">
        <name>FAD</name>
        <dbReference type="ChEBI" id="CHEBI:57692"/>
    </cofactor>
</comment>
<dbReference type="InterPro" id="IPR016171">
    <property type="entry name" value="Vanillyl_alc_oxidase_C-sub2"/>
</dbReference>
<dbReference type="Pfam" id="PF01565">
    <property type="entry name" value="FAD_binding_4"/>
    <property type="match status" value="1"/>
</dbReference>
<accession>A0A0U5JH97</accession>
<dbReference type="Gene3D" id="3.30.43.10">
    <property type="entry name" value="Uridine Diphospho-n-acetylenolpyruvylglucosamine Reductase, domain 2"/>
    <property type="match status" value="1"/>
</dbReference>
<organism evidence="6 7">
    <name type="scientific">Candidatus Protochlamydia naegleriophila</name>
    <dbReference type="NCBI Taxonomy" id="389348"/>
    <lineage>
        <taxon>Bacteria</taxon>
        <taxon>Pseudomonadati</taxon>
        <taxon>Chlamydiota</taxon>
        <taxon>Chlamydiia</taxon>
        <taxon>Parachlamydiales</taxon>
        <taxon>Parachlamydiaceae</taxon>
        <taxon>Candidatus Protochlamydia</taxon>
    </lineage>
</organism>
<dbReference type="PANTHER" id="PTHR11748">
    <property type="entry name" value="D-LACTATE DEHYDROGENASE"/>
    <property type="match status" value="1"/>
</dbReference>
<evidence type="ECO:0000256" key="3">
    <source>
        <dbReference type="ARBA" id="ARBA00022827"/>
    </source>
</evidence>
<dbReference type="SUPFAM" id="SSF46548">
    <property type="entry name" value="alpha-helical ferredoxin"/>
    <property type="match status" value="1"/>
</dbReference>
<evidence type="ECO:0000256" key="4">
    <source>
        <dbReference type="ARBA" id="ARBA00023002"/>
    </source>
</evidence>
<dbReference type="AlphaFoldDB" id="A0A0U5JH97"/>
<dbReference type="Gene3D" id="3.30.70.2190">
    <property type="match status" value="1"/>
</dbReference>
<proteinExistence type="predicted"/>
<dbReference type="Pfam" id="PF02754">
    <property type="entry name" value="CCG"/>
    <property type="match status" value="1"/>
</dbReference>
<keyword evidence="4" id="KW-0560">Oxidoreductase</keyword>
<dbReference type="Gene3D" id="3.30.465.10">
    <property type="match status" value="1"/>
</dbReference>
<evidence type="ECO:0000313" key="7">
    <source>
        <dbReference type="Proteomes" id="UP000069902"/>
    </source>
</evidence>
<evidence type="ECO:0000259" key="5">
    <source>
        <dbReference type="PROSITE" id="PS51387"/>
    </source>
</evidence>
<gene>
    <name evidence="6" type="ORF">PNK_1548</name>
</gene>
<dbReference type="Gene3D" id="3.30.70.2740">
    <property type="match status" value="1"/>
</dbReference>
<dbReference type="Proteomes" id="UP000069902">
    <property type="component" value="Chromosome cPNK"/>
</dbReference>
<dbReference type="FunCoup" id="A0A0U5JH97">
    <property type="interactions" value="49"/>
</dbReference>
<feature type="domain" description="FAD-binding PCMH-type" evidence="5">
    <location>
        <begin position="33"/>
        <end position="261"/>
    </location>
</feature>
<reference evidence="7" key="1">
    <citation type="submission" date="2015-09" db="EMBL/GenBank/DDBJ databases">
        <authorList>
            <person name="Bertelli C."/>
        </authorList>
    </citation>
    <scope>NUCLEOTIDE SEQUENCE [LARGE SCALE GENOMIC DNA]</scope>
    <source>
        <strain evidence="7">KNic</strain>
    </source>
</reference>